<organism evidence="2">
    <name type="scientific">Fusarium oxysporum f. sp. conglutinans race 2 54008</name>
    <dbReference type="NCBI Taxonomy" id="1089457"/>
    <lineage>
        <taxon>Eukaryota</taxon>
        <taxon>Fungi</taxon>
        <taxon>Dikarya</taxon>
        <taxon>Ascomycota</taxon>
        <taxon>Pezizomycotina</taxon>
        <taxon>Sordariomycetes</taxon>
        <taxon>Hypocreomycetidae</taxon>
        <taxon>Hypocreales</taxon>
        <taxon>Nectriaceae</taxon>
        <taxon>Fusarium</taxon>
        <taxon>Fusarium oxysporum species complex</taxon>
    </lineage>
</organism>
<dbReference type="AlphaFoldDB" id="X0GL85"/>
<reference evidence="2" key="2">
    <citation type="submission" date="2014-03" db="EMBL/GenBank/DDBJ databases">
        <title>The Genome Annotation of Fusarium oxysporum PHW808.</title>
        <authorList>
            <consortium name="The Broad Institute Genomics Platform"/>
            <person name="Ma L.-J."/>
            <person name="Corby-Kistler H."/>
            <person name="Broz K."/>
            <person name="Gale L.R."/>
            <person name="Jonkers W."/>
            <person name="O'Donnell K."/>
            <person name="Ploetz R."/>
            <person name="Steinberg C."/>
            <person name="Schwartz D.C."/>
            <person name="VanEtten H."/>
            <person name="Zhou S."/>
            <person name="Young S.K."/>
            <person name="Zeng Q."/>
            <person name="Gargeya S."/>
            <person name="Fitzgerald M."/>
            <person name="Abouelleil A."/>
            <person name="Alvarado L."/>
            <person name="Chapman S.B."/>
            <person name="Gainer-Dewar J."/>
            <person name="Goldberg J."/>
            <person name="Griggs A."/>
            <person name="Gujja S."/>
            <person name="Hansen M."/>
            <person name="Howarth C."/>
            <person name="Imamovic A."/>
            <person name="Ireland A."/>
            <person name="Larimer J."/>
            <person name="McCowan C."/>
            <person name="Murphy C."/>
            <person name="Pearson M."/>
            <person name="Poon T.W."/>
            <person name="Priest M."/>
            <person name="Roberts A."/>
            <person name="Saif S."/>
            <person name="Shea T."/>
            <person name="Sykes S."/>
            <person name="Wortman J."/>
            <person name="Nusbaum C."/>
            <person name="Birren B."/>
        </authorList>
    </citation>
    <scope>NUCLEOTIDE SEQUENCE</scope>
    <source>
        <strain evidence="2">54008</strain>
    </source>
</reference>
<feature type="compositionally biased region" description="Polar residues" evidence="1">
    <location>
        <begin position="38"/>
        <end position="48"/>
    </location>
</feature>
<sequence>MASQILQILRGIFQKTALDPSSQGYVRLGSEGPPIAESQRSNPRSFASTVPKLVPR</sequence>
<dbReference type="HOGENOM" id="CLU_3014233_0_0_1"/>
<evidence type="ECO:0000313" key="2">
    <source>
        <dbReference type="EMBL" id="EXL64342.1"/>
    </source>
</evidence>
<evidence type="ECO:0000256" key="1">
    <source>
        <dbReference type="SAM" id="MobiDB-lite"/>
    </source>
</evidence>
<gene>
    <name evidence="2" type="ORF">FOPG_19392</name>
</gene>
<dbReference type="EMBL" id="KK034170">
    <property type="protein sequence ID" value="EXL64342.1"/>
    <property type="molecule type" value="Genomic_DNA"/>
</dbReference>
<protein>
    <submittedName>
        <fullName evidence="2">Uncharacterized protein</fullName>
    </submittedName>
</protein>
<reference evidence="2" key="1">
    <citation type="submission" date="2011-11" db="EMBL/GenBank/DDBJ databases">
        <title>The Genome Sequence of Fusarium oxysporum PHW808.</title>
        <authorList>
            <consortium name="The Broad Institute Genome Sequencing Platform"/>
            <person name="Ma L.-J."/>
            <person name="Gale L.R."/>
            <person name="Schwartz D.C."/>
            <person name="Zhou S."/>
            <person name="Corby-Kistler H."/>
            <person name="Young S.K."/>
            <person name="Zeng Q."/>
            <person name="Gargeya S."/>
            <person name="Fitzgerald M."/>
            <person name="Haas B."/>
            <person name="Abouelleil A."/>
            <person name="Alvarado L."/>
            <person name="Arachchi H.M."/>
            <person name="Berlin A."/>
            <person name="Brown A."/>
            <person name="Chapman S.B."/>
            <person name="Chen Z."/>
            <person name="Dunbar C."/>
            <person name="Freedman E."/>
            <person name="Gearin G."/>
            <person name="Goldberg J."/>
            <person name="Griggs A."/>
            <person name="Gujja S."/>
            <person name="Heiman D."/>
            <person name="Howarth C."/>
            <person name="Larson L."/>
            <person name="Lui A."/>
            <person name="MacDonald P.J.P."/>
            <person name="Montmayeur A."/>
            <person name="Murphy C."/>
            <person name="Neiman D."/>
            <person name="Pearson M."/>
            <person name="Priest M."/>
            <person name="Roberts A."/>
            <person name="Saif S."/>
            <person name="Shea T."/>
            <person name="Shenoy N."/>
            <person name="Sisk P."/>
            <person name="Stolte C."/>
            <person name="Sykes S."/>
            <person name="Wortman J."/>
            <person name="Nusbaum C."/>
            <person name="Birren B."/>
        </authorList>
    </citation>
    <scope>NUCLEOTIDE SEQUENCE [LARGE SCALE GENOMIC DNA]</scope>
    <source>
        <strain evidence="2">54008</strain>
    </source>
</reference>
<accession>X0GL85</accession>
<dbReference type="Proteomes" id="UP000030676">
    <property type="component" value="Unassembled WGS sequence"/>
</dbReference>
<feature type="region of interest" description="Disordered" evidence="1">
    <location>
        <begin position="29"/>
        <end position="56"/>
    </location>
</feature>
<proteinExistence type="predicted"/>
<name>X0GL85_FUSOX</name>